<dbReference type="RefSeq" id="WP_034960468.1">
    <property type="nucleotide sequence ID" value="NZ_JMIW01000004.1"/>
</dbReference>
<reference evidence="2 3" key="1">
    <citation type="submission" date="2014-04" db="EMBL/GenBank/DDBJ databases">
        <title>A comprehensive comparison of genomes of Erythrobacter spp. strains.</title>
        <authorList>
            <person name="Zheng Q."/>
        </authorList>
    </citation>
    <scope>NUCLEOTIDE SEQUENCE [LARGE SCALE GENOMIC DNA]</scope>
    <source>
        <strain evidence="2 3">DSM 6997</strain>
    </source>
</reference>
<organism evidence="2 3">
    <name type="scientific">Erythrobacter longus</name>
    <dbReference type="NCBI Taxonomy" id="1044"/>
    <lineage>
        <taxon>Bacteria</taxon>
        <taxon>Pseudomonadati</taxon>
        <taxon>Pseudomonadota</taxon>
        <taxon>Alphaproteobacteria</taxon>
        <taxon>Sphingomonadales</taxon>
        <taxon>Erythrobacteraceae</taxon>
        <taxon>Erythrobacter/Porphyrobacter group</taxon>
        <taxon>Erythrobacter</taxon>
    </lineage>
</organism>
<feature type="region of interest" description="Disordered" evidence="1">
    <location>
        <begin position="492"/>
        <end position="514"/>
    </location>
</feature>
<evidence type="ECO:0000256" key="1">
    <source>
        <dbReference type="SAM" id="MobiDB-lite"/>
    </source>
</evidence>
<evidence type="ECO:0008006" key="4">
    <source>
        <dbReference type="Google" id="ProtNLM"/>
    </source>
</evidence>
<comment type="caution">
    <text evidence="2">The sequence shown here is derived from an EMBL/GenBank/DDBJ whole genome shotgun (WGS) entry which is preliminary data.</text>
</comment>
<dbReference type="STRING" id="1044.EH31_11280"/>
<dbReference type="eggNOG" id="COG3886">
    <property type="taxonomic scope" value="Bacteria"/>
</dbReference>
<feature type="compositionally biased region" description="Basic and acidic residues" evidence="1">
    <location>
        <begin position="505"/>
        <end position="514"/>
    </location>
</feature>
<name>A0A074MVU9_ERYLO</name>
<dbReference type="OrthoDB" id="7784537at2"/>
<feature type="compositionally biased region" description="Basic and acidic residues" evidence="1">
    <location>
        <begin position="605"/>
        <end position="618"/>
    </location>
</feature>
<accession>A0A074MVU9</accession>
<sequence length="823" mass="90193">MNSISLFKDLARTGFHTSIVTTYSVDAAFYDGSLHHRLRVYGSDNNILMADANMLQRAISETPESFGRAGTAYALLPISVPGAFHPKISVRLGSDAGCVIVGSANATAAGWGRNREIVGQFEWWRKRSDGEENANRQLIRKAFDYLLKWLQEAGLETVKRKLDLIERDAAWLFETEANDGPIELNDGTLIDLLCEDASGGPGILSRLVDLVRGAAVTQLVVLSPYWDAKLEGLLGLIEALKPEKTTIALSAHSPEFPVNQLQRIPQVSFARVFDGNDGARFIHAKVFVIQTEDWDHIVYGSANCSDDALGLTDLAARNAECSVYRRLPSGSALELLGLDLSSTIDPSDLMEPTKELLEAKPGAPLPLGTIEAAGSSLRWMPSQRIADPEDAAIVIPEGEFAFSRVRSGNYALDLPTTPRFPLIARIRLNNGMLTSAVIVNDAVSLTHAAPGLGDKRLRSAFAKVELEGGDFLELASLAAIIFSETPESRRKAAKTVRSIGRAHGKGTEDGDDHVFFDYESPEAFREAMSASAPSKGDSSRLNFDDPDAVNLLRIILRGIGQADEEEEDLYRDEVPDGGDGADGSDGDNNSEQSGDRGAGDNGDPPPREPRTYRRDEAERQSLDILKAVDCFEAYIARLAAEETPPPRKLTAEVCFILRLMVEACRRPLQVKEGEQRDQLFALDLEPKQHDRERAFVVRVGRILQRLWQGSKSEAALLSRISIGQHQTELPFDCFALVAITRWALARSVMAVADHKQAALAGFVTKSAIAIWKATQSWPRLDQEAELEFVGKLDAALGIDREETELLLKHYAQLNQQLTNANAS</sequence>
<evidence type="ECO:0000313" key="2">
    <source>
        <dbReference type="EMBL" id="KEO89732.1"/>
    </source>
</evidence>
<feature type="region of interest" description="Disordered" evidence="1">
    <location>
        <begin position="564"/>
        <end position="618"/>
    </location>
</feature>
<evidence type="ECO:0000313" key="3">
    <source>
        <dbReference type="Proteomes" id="UP000027647"/>
    </source>
</evidence>
<dbReference type="Proteomes" id="UP000027647">
    <property type="component" value="Unassembled WGS sequence"/>
</dbReference>
<protein>
    <recommendedName>
        <fullName evidence="4">PLD phosphodiesterase domain-containing protein</fullName>
    </recommendedName>
</protein>
<dbReference type="EMBL" id="JMIW01000004">
    <property type="protein sequence ID" value="KEO89732.1"/>
    <property type="molecule type" value="Genomic_DNA"/>
</dbReference>
<gene>
    <name evidence="2" type="ORF">EH31_11280</name>
</gene>
<keyword evidence="3" id="KW-1185">Reference proteome</keyword>
<dbReference type="AlphaFoldDB" id="A0A074MVU9"/>
<dbReference type="Gene3D" id="3.30.870.10">
    <property type="entry name" value="Endonuclease Chain A"/>
    <property type="match status" value="1"/>
</dbReference>
<proteinExistence type="predicted"/>